<dbReference type="Pfam" id="PF14392">
    <property type="entry name" value="zf-CCHC_4"/>
    <property type="match status" value="1"/>
</dbReference>
<reference evidence="4" key="2">
    <citation type="journal article" date="2024" name="Plant">
        <title>Genomic evolution and insights into agronomic trait innovations of Sesamum species.</title>
        <authorList>
            <person name="Miao H."/>
            <person name="Wang L."/>
            <person name="Qu L."/>
            <person name="Liu H."/>
            <person name="Sun Y."/>
            <person name="Le M."/>
            <person name="Wang Q."/>
            <person name="Wei S."/>
            <person name="Zheng Y."/>
            <person name="Lin W."/>
            <person name="Duan Y."/>
            <person name="Cao H."/>
            <person name="Xiong S."/>
            <person name="Wang X."/>
            <person name="Wei L."/>
            <person name="Li C."/>
            <person name="Ma Q."/>
            <person name="Ju M."/>
            <person name="Zhao R."/>
            <person name="Li G."/>
            <person name="Mu C."/>
            <person name="Tian Q."/>
            <person name="Mei H."/>
            <person name="Zhang T."/>
            <person name="Gao T."/>
            <person name="Zhang H."/>
        </authorList>
    </citation>
    <scope>NUCLEOTIDE SEQUENCE</scope>
    <source>
        <strain evidence="4">G02</strain>
    </source>
</reference>
<feature type="domain" description="DUF4283" evidence="2">
    <location>
        <begin position="4"/>
        <end position="47"/>
    </location>
</feature>
<dbReference type="AlphaFoldDB" id="A0AAW2VP90"/>
<gene>
    <name evidence="4" type="ORF">Sradi_0741300</name>
</gene>
<name>A0AAW2VP90_SESRA</name>
<sequence>MINPVKGMEIKHLPEGRFLLRFNHIIDRNRAMAGCPWSFEKNILILNSIGVDENPMQVDLDWCDFFVHIHDLPLSKMNLGVATSIGNRIGKFRDMEMDDRGCAWGASLRIRVGVNVNDPLKRALKITTPLGGEHLISFTYERLPNFCYVCGRLGHIGKYYKVAFAEGFVDPKEDTPYRPWLRAPLSRLGQGKTELSEGRDSVIPRQQTSGERRGKDIFGGFEKTRRTSGDTGVKGLGTAGISSLRDIDSNSMGRPNPSRAQGENWGRNGCMEVSSESIIPEIRRECSQVMEGEQKGGAGKATTPSQNQGNEEQETRLGEEEVEQTPADVKKTIMNNMNLKALCSPSP</sequence>
<feature type="region of interest" description="Disordered" evidence="1">
    <location>
        <begin position="288"/>
        <end position="326"/>
    </location>
</feature>
<dbReference type="InterPro" id="IPR025836">
    <property type="entry name" value="Zn_knuckle_CX2CX4HX4C"/>
</dbReference>
<evidence type="ECO:0000313" key="4">
    <source>
        <dbReference type="EMBL" id="KAL0431153.1"/>
    </source>
</evidence>
<evidence type="ECO:0000259" key="3">
    <source>
        <dbReference type="Pfam" id="PF14392"/>
    </source>
</evidence>
<feature type="region of interest" description="Disordered" evidence="1">
    <location>
        <begin position="191"/>
        <end position="268"/>
    </location>
</feature>
<dbReference type="PANTHER" id="PTHR31286">
    <property type="entry name" value="GLYCINE-RICH CELL WALL STRUCTURAL PROTEIN 1.8-LIKE"/>
    <property type="match status" value="1"/>
</dbReference>
<proteinExistence type="predicted"/>
<dbReference type="InterPro" id="IPR025558">
    <property type="entry name" value="DUF4283"/>
</dbReference>
<organism evidence="4">
    <name type="scientific">Sesamum radiatum</name>
    <name type="common">Black benniseed</name>
    <dbReference type="NCBI Taxonomy" id="300843"/>
    <lineage>
        <taxon>Eukaryota</taxon>
        <taxon>Viridiplantae</taxon>
        <taxon>Streptophyta</taxon>
        <taxon>Embryophyta</taxon>
        <taxon>Tracheophyta</taxon>
        <taxon>Spermatophyta</taxon>
        <taxon>Magnoliopsida</taxon>
        <taxon>eudicotyledons</taxon>
        <taxon>Gunneridae</taxon>
        <taxon>Pentapetalae</taxon>
        <taxon>asterids</taxon>
        <taxon>lamiids</taxon>
        <taxon>Lamiales</taxon>
        <taxon>Pedaliaceae</taxon>
        <taxon>Sesamum</taxon>
    </lineage>
</organism>
<evidence type="ECO:0000256" key="1">
    <source>
        <dbReference type="SAM" id="MobiDB-lite"/>
    </source>
</evidence>
<feature type="compositionally biased region" description="Basic and acidic residues" evidence="1">
    <location>
        <begin position="210"/>
        <end position="228"/>
    </location>
</feature>
<accession>A0AAW2VP90</accession>
<dbReference type="EMBL" id="JACGWJ010000003">
    <property type="protein sequence ID" value="KAL0431153.1"/>
    <property type="molecule type" value="Genomic_DNA"/>
</dbReference>
<comment type="caution">
    <text evidence="4">The sequence shown here is derived from an EMBL/GenBank/DDBJ whole genome shotgun (WGS) entry which is preliminary data.</text>
</comment>
<feature type="domain" description="Zinc knuckle CX2CX4HX4C" evidence="3">
    <location>
        <begin position="115"/>
        <end position="159"/>
    </location>
</feature>
<feature type="compositionally biased region" description="Polar residues" evidence="1">
    <location>
        <begin position="249"/>
        <end position="261"/>
    </location>
</feature>
<evidence type="ECO:0008006" key="5">
    <source>
        <dbReference type="Google" id="ProtNLM"/>
    </source>
</evidence>
<protein>
    <recommendedName>
        <fullName evidence="5">Zinc knuckle CX2CX4HX4C domain-containing protein</fullName>
    </recommendedName>
</protein>
<dbReference type="InterPro" id="IPR040256">
    <property type="entry name" value="At4g02000-like"/>
</dbReference>
<reference evidence="4" key="1">
    <citation type="submission" date="2020-06" db="EMBL/GenBank/DDBJ databases">
        <authorList>
            <person name="Li T."/>
            <person name="Hu X."/>
            <person name="Zhang T."/>
            <person name="Song X."/>
            <person name="Zhang H."/>
            <person name="Dai N."/>
            <person name="Sheng W."/>
            <person name="Hou X."/>
            <person name="Wei L."/>
        </authorList>
    </citation>
    <scope>NUCLEOTIDE SEQUENCE</scope>
    <source>
        <strain evidence="4">G02</strain>
        <tissue evidence="4">Leaf</tissue>
    </source>
</reference>
<dbReference type="Pfam" id="PF14111">
    <property type="entry name" value="DUF4283"/>
    <property type="match status" value="1"/>
</dbReference>
<evidence type="ECO:0000259" key="2">
    <source>
        <dbReference type="Pfam" id="PF14111"/>
    </source>
</evidence>
<dbReference type="PANTHER" id="PTHR31286:SF153">
    <property type="entry name" value="DUF4283 DOMAIN PROTEIN"/>
    <property type="match status" value="1"/>
</dbReference>